<evidence type="ECO:0000256" key="3">
    <source>
        <dbReference type="ARBA" id="ARBA00022833"/>
    </source>
</evidence>
<feature type="coiled-coil region" evidence="7">
    <location>
        <begin position="394"/>
        <end position="439"/>
    </location>
</feature>
<feature type="zinc finger region" description="C3H1-type" evidence="6">
    <location>
        <begin position="227"/>
        <end position="255"/>
    </location>
</feature>
<dbReference type="PANTHER" id="PTHR14398">
    <property type="entry name" value="RNA RECOGNITION RRM/RNP DOMAIN"/>
    <property type="match status" value="1"/>
</dbReference>
<dbReference type="GO" id="GO:0005634">
    <property type="term" value="C:nucleus"/>
    <property type="evidence" value="ECO:0007669"/>
    <property type="project" value="TreeGrafter"/>
</dbReference>
<dbReference type="InterPro" id="IPR036855">
    <property type="entry name" value="Znf_CCCH_sf"/>
</dbReference>
<dbReference type="InterPro" id="IPR045137">
    <property type="entry name" value="RBM26/27"/>
</dbReference>
<evidence type="ECO:0000259" key="9">
    <source>
        <dbReference type="PROSITE" id="PS50102"/>
    </source>
</evidence>
<proteinExistence type="predicted"/>
<keyword evidence="2 6" id="KW-0863">Zinc-finger</keyword>
<feature type="region of interest" description="Disordered" evidence="8">
    <location>
        <begin position="275"/>
        <end position="296"/>
    </location>
</feature>
<feature type="non-terminal residue" evidence="11">
    <location>
        <position position="643"/>
    </location>
</feature>
<evidence type="ECO:0000259" key="10">
    <source>
        <dbReference type="PROSITE" id="PS50103"/>
    </source>
</evidence>
<accession>A0A0F4ZIF7</accession>
<dbReference type="Proteomes" id="UP000033483">
    <property type="component" value="Unassembled WGS sequence"/>
</dbReference>
<protein>
    <recommendedName>
        <fullName evidence="13">C3H1-type domain-containing protein</fullName>
    </recommendedName>
</protein>
<dbReference type="PROSITE" id="PS50103">
    <property type="entry name" value="ZF_C3H1"/>
    <property type="match status" value="1"/>
</dbReference>
<feature type="domain" description="C3H1-type" evidence="10">
    <location>
        <begin position="227"/>
        <end position="255"/>
    </location>
</feature>
<dbReference type="Pfam" id="PF00642">
    <property type="entry name" value="zf-CCCH"/>
    <property type="match status" value="1"/>
</dbReference>
<evidence type="ECO:0000256" key="2">
    <source>
        <dbReference type="ARBA" id="ARBA00022771"/>
    </source>
</evidence>
<feature type="domain" description="RRM" evidence="9">
    <location>
        <begin position="305"/>
        <end position="377"/>
    </location>
</feature>
<evidence type="ECO:0000256" key="8">
    <source>
        <dbReference type="SAM" id="MobiDB-lite"/>
    </source>
</evidence>
<dbReference type="InterPro" id="IPR000504">
    <property type="entry name" value="RRM_dom"/>
</dbReference>
<dbReference type="Gene3D" id="4.10.1000.10">
    <property type="entry name" value="Zinc finger, CCCH-type"/>
    <property type="match status" value="1"/>
</dbReference>
<dbReference type="GO" id="GO:0008270">
    <property type="term" value="F:zinc ion binding"/>
    <property type="evidence" value="ECO:0007669"/>
    <property type="project" value="UniProtKB-KW"/>
</dbReference>
<keyword evidence="4 5" id="KW-0694">RNA-binding</keyword>
<evidence type="ECO:0000256" key="7">
    <source>
        <dbReference type="SAM" id="Coils"/>
    </source>
</evidence>
<dbReference type="PANTHER" id="PTHR14398:SF0">
    <property type="entry name" value="ZINC FINGER PROTEIN SWM"/>
    <property type="match status" value="1"/>
</dbReference>
<dbReference type="InterPro" id="IPR012677">
    <property type="entry name" value="Nucleotide-bd_a/b_plait_sf"/>
</dbReference>
<dbReference type="InterPro" id="IPR035979">
    <property type="entry name" value="RBD_domain_sf"/>
</dbReference>
<keyword evidence="7" id="KW-0175">Coiled coil</keyword>
<dbReference type="SMART" id="SM00360">
    <property type="entry name" value="RRM"/>
    <property type="match status" value="1"/>
</dbReference>
<comment type="caution">
    <text evidence="11">The sequence shown here is derived from an EMBL/GenBank/DDBJ whole genome shotgun (WGS) entry which is preliminary data.</text>
</comment>
<feature type="non-terminal residue" evidence="11">
    <location>
        <position position="1"/>
    </location>
</feature>
<dbReference type="OrthoDB" id="443401at2759"/>
<evidence type="ECO:0000256" key="5">
    <source>
        <dbReference type="PROSITE-ProRule" id="PRU00176"/>
    </source>
</evidence>
<evidence type="ECO:0008006" key="13">
    <source>
        <dbReference type="Google" id="ProtNLM"/>
    </source>
</evidence>
<evidence type="ECO:0000313" key="11">
    <source>
        <dbReference type="EMBL" id="KKA29906.1"/>
    </source>
</evidence>
<dbReference type="SUPFAM" id="SSF54928">
    <property type="entry name" value="RNA-binding domain, RBD"/>
    <property type="match status" value="1"/>
</dbReference>
<reference evidence="11 12" key="1">
    <citation type="submission" date="2015-03" db="EMBL/GenBank/DDBJ databases">
        <authorList>
            <person name="Radwan O."/>
            <person name="Al-Naeli F.A."/>
            <person name="Rendon G.A."/>
            <person name="Fields C."/>
        </authorList>
    </citation>
    <scope>NUCLEOTIDE SEQUENCE [LARGE SCALE GENOMIC DNA]</scope>
    <source>
        <strain evidence="11">CR-DP1</strain>
    </source>
</reference>
<evidence type="ECO:0000256" key="6">
    <source>
        <dbReference type="PROSITE-ProRule" id="PRU00723"/>
    </source>
</evidence>
<dbReference type="GO" id="GO:0003723">
    <property type="term" value="F:RNA binding"/>
    <property type="evidence" value="ECO:0007669"/>
    <property type="project" value="UniProtKB-UniRule"/>
</dbReference>
<keyword evidence="3 6" id="KW-0862">Zinc</keyword>
<organism evidence="11 12">
    <name type="scientific">Thielaviopsis punctulata</name>
    <dbReference type="NCBI Taxonomy" id="72032"/>
    <lineage>
        <taxon>Eukaryota</taxon>
        <taxon>Fungi</taxon>
        <taxon>Dikarya</taxon>
        <taxon>Ascomycota</taxon>
        <taxon>Pezizomycotina</taxon>
        <taxon>Sordariomycetes</taxon>
        <taxon>Hypocreomycetidae</taxon>
        <taxon>Microascales</taxon>
        <taxon>Ceratocystidaceae</taxon>
        <taxon>Thielaviopsis</taxon>
    </lineage>
</organism>
<dbReference type="Gene3D" id="3.30.70.330">
    <property type="match status" value="1"/>
</dbReference>
<dbReference type="EMBL" id="LAEV01000634">
    <property type="protein sequence ID" value="KKA29906.1"/>
    <property type="molecule type" value="Genomic_DNA"/>
</dbReference>
<dbReference type="SUPFAM" id="SSF90229">
    <property type="entry name" value="CCCH zinc finger"/>
    <property type="match status" value="1"/>
</dbReference>
<dbReference type="InterPro" id="IPR000571">
    <property type="entry name" value="Znf_CCCH"/>
</dbReference>
<name>A0A0F4ZIF7_9PEZI</name>
<dbReference type="AlphaFoldDB" id="A0A0F4ZIF7"/>
<dbReference type="SMART" id="SM00356">
    <property type="entry name" value="ZnF_C3H1"/>
    <property type="match status" value="1"/>
</dbReference>
<keyword evidence="12" id="KW-1185">Reference proteome</keyword>
<feature type="compositionally biased region" description="Pro residues" evidence="8">
    <location>
        <begin position="98"/>
        <end position="116"/>
    </location>
</feature>
<dbReference type="CDD" id="cd12257">
    <property type="entry name" value="RRM1_RBM26_like"/>
    <property type="match status" value="1"/>
</dbReference>
<evidence type="ECO:0000256" key="1">
    <source>
        <dbReference type="ARBA" id="ARBA00022723"/>
    </source>
</evidence>
<dbReference type="Pfam" id="PF00076">
    <property type="entry name" value="RRM_1"/>
    <property type="match status" value="1"/>
</dbReference>
<keyword evidence="1 6" id="KW-0479">Metal-binding</keyword>
<sequence>LSQEEMRLTQSCMCRSDADSDILADYVLALLKHEGDIASTRELCESELKDFFQDGRLLHAQQTVFPDAMLTLKIDAFECSEFVEELFRVLEYNSYLPGAPPPPPKPDPNAPPPNAPTEPRSHKKRKANDDSADYMTGIEGAAAPKMARFDNAQGFSALRPDAPVWMPAAFGGDPNAPMNMNMGIDMNALANLAMFNQNFLAMFTGVTDPGNMLGATTTMNNGRKPKKKKKRVCHEWEKTGTCSKGDNCRYQHLNMNLPFPMLDMPGLTDLSDTVNGQDTQANGKSRPKRVPKGQKDKRVYDLEPCRVYVKDIPDENFGEEAIREFFQEFGTITDVVLQAHNNSALVRFSDQSAASAAVDSPKPVFDNRFVSVVPARVLRKVNDPSAPDFNMDEVVQKQEEAQRVFEEKKKLRDELQQKLDELEKQETDIRKEQFALKRKIAEKTAGLARKNGAATDEEGSDMDILRAQLAALEDEAVALGLTPVNGSEFEDGGSGEAGYVHAPFRGGFRGGYRGRGRGRYRGDIHVAYGRAMLDNRPKTIAVQGVDFTVTAYNEALRQYLMGIGVFTDIQSTPSTTHIVFEERKTAEAFWSSLVHNPIPGVQGVLELSWVANTTASLVGRGADKEGEEGEEKIKNGGMTALLI</sequence>
<evidence type="ECO:0000313" key="12">
    <source>
        <dbReference type="Proteomes" id="UP000033483"/>
    </source>
</evidence>
<dbReference type="PROSITE" id="PS50102">
    <property type="entry name" value="RRM"/>
    <property type="match status" value="1"/>
</dbReference>
<evidence type="ECO:0000256" key="4">
    <source>
        <dbReference type="ARBA" id="ARBA00022884"/>
    </source>
</evidence>
<gene>
    <name evidence="11" type="ORF">TD95_001475</name>
</gene>
<feature type="region of interest" description="Disordered" evidence="8">
    <location>
        <begin position="98"/>
        <end position="133"/>
    </location>
</feature>